<gene>
    <name evidence="1" type="ORF">AYBTSS11_LOCUS3401</name>
</gene>
<accession>A0AA86S526</accession>
<name>A0AA86S526_9FABA</name>
<evidence type="ECO:0000313" key="2">
    <source>
        <dbReference type="Proteomes" id="UP001189624"/>
    </source>
</evidence>
<protein>
    <submittedName>
        <fullName evidence="1">Uncharacterized protein</fullName>
    </submittedName>
</protein>
<dbReference type="Gramene" id="rna-AYBTSS11_LOCUS3401">
    <property type="protein sequence ID" value="CAJ1909514.1"/>
    <property type="gene ID" value="gene-AYBTSS11_LOCUS3401"/>
</dbReference>
<keyword evidence="2" id="KW-1185">Reference proteome</keyword>
<organism evidence="1 2">
    <name type="scientific">Sphenostylis stenocarpa</name>
    <dbReference type="NCBI Taxonomy" id="92480"/>
    <lineage>
        <taxon>Eukaryota</taxon>
        <taxon>Viridiplantae</taxon>
        <taxon>Streptophyta</taxon>
        <taxon>Embryophyta</taxon>
        <taxon>Tracheophyta</taxon>
        <taxon>Spermatophyta</taxon>
        <taxon>Magnoliopsida</taxon>
        <taxon>eudicotyledons</taxon>
        <taxon>Gunneridae</taxon>
        <taxon>Pentapetalae</taxon>
        <taxon>rosids</taxon>
        <taxon>fabids</taxon>
        <taxon>Fabales</taxon>
        <taxon>Fabaceae</taxon>
        <taxon>Papilionoideae</taxon>
        <taxon>50 kb inversion clade</taxon>
        <taxon>NPAAA clade</taxon>
        <taxon>indigoferoid/millettioid clade</taxon>
        <taxon>Phaseoleae</taxon>
        <taxon>Sphenostylis</taxon>
    </lineage>
</organism>
<dbReference type="EMBL" id="OY731398">
    <property type="protein sequence ID" value="CAJ1909514.1"/>
    <property type="molecule type" value="Genomic_DNA"/>
</dbReference>
<proteinExistence type="predicted"/>
<reference evidence="1" key="1">
    <citation type="submission" date="2023-10" db="EMBL/GenBank/DDBJ databases">
        <authorList>
            <person name="Domelevo Entfellner J.-B."/>
        </authorList>
    </citation>
    <scope>NUCLEOTIDE SEQUENCE</scope>
</reference>
<dbReference type="Proteomes" id="UP001189624">
    <property type="component" value="Chromosome 1"/>
</dbReference>
<sequence>MGLQILHSGPLSHPSQFPNIANLDELVGEHFPKLSISSATTSNLKTQQYNKDFLSLLDRLAIYKGSATPVMSVTLLLWTISEEAGWRTLSVAVF</sequence>
<dbReference type="AlphaFoldDB" id="A0AA86S526"/>
<evidence type="ECO:0000313" key="1">
    <source>
        <dbReference type="EMBL" id="CAJ1909514.1"/>
    </source>
</evidence>